<keyword evidence="4" id="KW-1185">Reference proteome</keyword>
<name>A0ABW5C9L9_9PROT</name>
<gene>
    <name evidence="3" type="ORF">ACFSNB_04460</name>
</gene>
<evidence type="ECO:0000313" key="3">
    <source>
        <dbReference type="EMBL" id="MFD2233052.1"/>
    </source>
</evidence>
<dbReference type="Proteomes" id="UP001597296">
    <property type="component" value="Unassembled WGS sequence"/>
</dbReference>
<feature type="coiled-coil region" evidence="2">
    <location>
        <begin position="158"/>
        <end position="192"/>
    </location>
</feature>
<sequence>MGGTIEELVALAKAMSPELQIAALEADAAQARVAGSDSLPDPKVSLSVEDWGTNRTGGFFPSNPASNTTKKLKVSQELPFWGKRDLKREIAEANARRATILKRQVENDLVAKVKVAYAEYHAAHLIATVARDLRARLDTLARLARARYAQALGRQQDVTRAEVEKASMDAEIVRTEAERRKARVRINRLLTRPLDAPLVQAPAPRALPPMAALDLDSLTARAQSANPDIVAQQATIEGADKARALAEKGWYPDVEVGVSAVKRDGDWRGYEAMVSMSVPLQWSLRDSEIGEAKALAGAARTRRELRSLELGNEVADAWISLKSARDVETLVRENQLPQAEIGFQAAAKGYELGRTELIDVLLTEQQLWKSNIDLIKVQFEQQIRLAELEKLVGGAL</sequence>
<reference evidence="4" key="1">
    <citation type="journal article" date="2019" name="Int. J. Syst. Evol. Microbiol.">
        <title>The Global Catalogue of Microorganisms (GCM) 10K type strain sequencing project: providing services to taxonomists for standard genome sequencing and annotation.</title>
        <authorList>
            <consortium name="The Broad Institute Genomics Platform"/>
            <consortium name="The Broad Institute Genome Sequencing Center for Infectious Disease"/>
            <person name="Wu L."/>
            <person name="Ma J."/>
        </authorList>
    </citation>
    <scope>NUCLEOTIDE SEQUENCE [LARGE SCALE GENOMIC DNA]</scope>
    <source>
        <strain evidence="4">KCTC 15012</strain>
    </source>
</reference>
<proteinExistence type="inferred from homology"/>
<accession>A0ABW5C9L9</accession>
<dbReference type="InterPro" id="IPR010131">
    <property type="entry name" value="MdtP/NodT-like"/>
</dbReference>
<evidence type="ECO:0000256" key="2">
    <source>
        <dbReference type="SAM" id="Coils"/>
    </source>
</evidence>
<evidence type="ECO:0000313" key="4">
    <source>
        <dbReference type="Proteomes" id="UP001597296"/>
    </source>
</evidence>
<keyword evidence="2" id="KW-0175">Coiled coil</keyword>
<dbReference type="RefSeq" id="WP_377314835.1">
    <property type="nucleotide sequence ID" value="NZ_JBHUIY010000005.1"/>
</dbReference>
<dbReference type="EMBL" id="JBHUIY010000005">
    <property type="protein sequence ID" value="MFD2233052.1"/>
    <property type="molecule type" value="Genomic_DNA"/>
</dbReference>
<dbReference type="SUPFAM" id="SSF56954">
    <property type="entry name" value="Outer membrane efflux proteins (OEP)"/>
    <property type="match status" value="1"/>
</dbReference>
<evidence type="ECO:0000256" key="1">
    <source>
        <dbReference type="ARBA" id="ARBA00007613"/>
    </source>
</evidence>
<comment type="caution">
    <text evidence="3">The sequence shown here is derived from an EMBL/GenBank/DDBJ whole genome shotgun (WGS) entry which is preliminary data.</text>
</comment>
<dbReference type="PANTHER" id="PTHR30203">
    <property type="entry name" value="OUTER MEMBRANE CATION EFFLUX PROTEIN"/>
    <property type="match status" value="1"/>
</dbReference>
<organism evidence="3 4">
    <name type="scientific">Phaeospirillum tilakii</name>
    <dbReference type="NCBI Taxonomy" id="741673"/>
    <lineage>
        <taxon>Bacteria</taxon>
        <taxon>Pseudomonadati</taxon>
        <taxon>Pseudomonadota</taxon>
        <taxon>Alphaproteobacteria</taxon>
        <taxon>Rhodospirillales</taxon>
        <taxon>Rhodospirillaceae</taxon>
        <taxon>Phaeospirillum</taxon>
    </lineage>
</organism>
<dbReference type="Pfam" id="PF02321">
    <property type="entry name" value="OEP"/>
    <property type="match status" value="2"/>
</dbReference>
<dbReference type="PANTHER" id="PTHR30203:SF24">
    <property type="entry name" value="BLR4935 PROTEIN"/>
    <property type="match status" value="1"/>
</dbReference>
<comment type="similarity">
    <text evidence="1">Belongs to the outer membrane factor (OMF) (TC 1.B.17) family.</text>
</comment>
<protein>
    <submittedName>
        <fullName evidence="3">TolC family protein</fullName>
    </submittedName>
</protein>
<dbReference type="Gene3D" id="1.20.1600.10">
    <property type="entry name" value="Outer membrane efflux proteins (OEP)"/>
    <property type="match status" value="1"/>
</dbReference>
<dbReference type="InterPro" id="IPR003423">
    <property type="entry name" value="OMP_efflux"/>
</dbReference>